<feature type="chain" id="PRO_5005855199" description="diguanylate cyclase" evidence="4">
    <location>
        <begin position="23"/>
        <end position="619"/>
    </location>
</feature>
<evidence type="ECO:0000313" key="7">
    <source>
        <dbReference type="Proteomes" id="UP000037848"/>
    </source>
</evidence>
<keyword evidence="7" id="KW-1185">Reference proteome</keyword>
<dbReference type="SUPFAM" id="SSF55073">
    <property type="entry name" value="Nucleotide cyclase"/>
    <property type="match status" value="1"/>
</dbReference>
<dbReference type="PROSITE" id="PS50887">
    <property type="entry name" value="GGDEF"/>
    <property type="match status" value="1"/>
</dbReference>
<proteinExistence type="predicted"/>
<comment type="cofactor">
    <cofactor evidence="1">
        <name>Mg(2+)</name>
        <dbReference type="ChEBI" id="CHEBI:18420"/>
    </cofactor>
</comment>
<feature type="domain" description="GGDEF" evidence="5">
    <location>
        <begin position="443"/>
        <end position="582"/>
    </location>
</feature>
<accession>A0A0N0M0Q7</accession>
<protein>
    <recommendedName>
        <fullName evidence="2">diguanylate cyclase</fullName>
        <ecNumber evidence="2">2.7.7.65</ecNumber>
    </recommendedName>
</protein>
<organism evidence="6 7">
    <name type="scientific">Pseudoalteromonas porphyrae</name>
    <dbReference type="NCBI Taxonomy" id="187330"/>
    <lineage>
        <taxon>Bacteria</taxon>
        <taxon>Pseudomonadati</taxon>
        <taxon>Pseudomonadota</taxon>
        <taxon>Gammaproteobacteria</taxon>
        <taxon>Alteromonadales</taxon>
        <taxon>Pseudoalteromonadaceae</taxon>
        <taxon>Pseudoalteromonas</taxon>
    </lineage>
</organism>
<dbReference type="PATRIC" id="fig|187330.3.peg.3509"/>
<dbReference type="FunFam" id="3.30.70.270:FF:000001">
    <property type="entry name" value="Diguanylate cyclase domain protein"/>
    <property type="match status" value="1"/>
</dbReference>
<keyword evidence="4" id="KW-0732">Signal</keyword>
<dbReference type="PANTHER" id="PTHR45138:SF9">
    <property type="entry name" value="DIGUANYLATE CYCLASE DGCM-RELATED"/>
    <property type="match status" value="1"/>
</dbReference>
<dbReference type="EC" id="2.7.7.65" evidence="2"/>
<dbReference type="InterPro" id="IPR050469">
    <property type="entry name" value="Diguanylate_Cyclase"/>
</dbReference>
<evidence type="ECO:0000256" key="2">
    <source>
        <dbReference type="ARBA" id="ARBA00012528"/>
    </source>
</evidence>
<evidence type="ECO:0000256" key="1">
    <source>
        <dbReference type="ARBA" id="ARBA00001946"/>
    </source>
</evidence>
<dbReference type="PANTHER" id="PTHR45138">
    <property type="entry name" value="REGULATORY COMPONENTS OF SENSORY TRANSDUCTION SYSTEM"/>
    <property type="match status" value="1"/>
</dbReference>
<evidence type="ECO:0000256" key="4">
    <source>
        <dbReference type="SAM" id="SignalP"/>
    </source>
</evidence>
<evidence type="ECO:0000313" key="6">
    <source>
        <dbReference type="EMBL" id="KPH63739.1"/>
    </source>
</evidence>
<dbReference type="AlphaFoldDB" id="A0A0N0M0Q7"/>
<dbReference type="InterPro" id="IPR029787">
    <property type="entry name" value="Nucleotide_cyclase"/>
</dbReference>
<sequence>MIRKTCLFCLCFIFIIHTGVLFGSTDAEDKEQLDFYYAKLKADVSIDNTLHVMTYLARLRQLSISQNAKEIEIESYFLEAMIKRRYGAYGDGVKLNHYALKLAKSAGNEEYTAWAYLHLAHLELELERFTLALDYIQYPIDFYKNNNANYAALMFLWQSKIYLRMGSYYQALQANSEALKVVTSSMNIYSELAINQAEILLKLGNIEAAKLALSLVDLKKLGGSKARIKLHYYLALANSHLQTGGLNQAIEIALAQLENPINLRFLEEQARLQYLIAIAYRQQSDYKLAYKYLKRYALSKDALSLQRRNNKVLQLESHYKFDLQNQELKLLGKDNILKEQRLDQQQQAFTNHRLQQQRWVLGAVLLFSIVGFVYWRWQNQRYLVVLKQRVAERTQELAKSNERLKAMSFTDSLTDLHNRHYFFSVINELLVDFNSLPDNTELQRLVFALIDIDKFKNINDSFGHSVGDQVLEQFSHLLKQQVRSDDLLIRWGGEEFLLVMKNTSYDEAAHTVEKIRAEIADHLFTLNNGESLHATCSIGFASYPLLGTKPQLFSWEQIIELADGGLYLAKENQRNAWVGIKASDSTSHQQSEDVVKNYRVYLEQRTLHVTTNIERTLKY</sequence>
<dbReference type="InterPro" id="IPR043128">
    <property type="entry name" value="Rev_trsase/Diguanyl_cyclase"/>
</dbReference>
<comment type="caution">
    <text evidence="6">The sequence shown here is derived from an EMBL/GenBank/DDBJ whole genome shotgun (WGS) entry which is preliminary data.</text>
</comment>
<dbReference type="RefSeq" id="WP_054205574.1">
    <property type="nucleotide sequence ID" value="NZ_LHPH01000007.1"/>
</dbReference>
<reference evidence="6 7" key="1">
    <citation type="submission" date="2015-08" db="EMBL/GenBank/DDBJ databases">
        <title>Draft Genome Sequence of Pseudoalteromonas porphyrae UCD-SED14.</title>
        <authorList>
            <person name="Coil D.A."/>
            <person name="Jospin G."/>
            <person name="Lee R.D."/>
            <person name="Eisen J.A."/>
        </authorList>
    </citation>
    <scope>NUCLEOTIDE SEQUENCE [LARGE SCALE GENOMIC DNA]</scope>
    <source>
        <strain evidence="6 7">UCD-SED14</strain>
    </source>
</reference>
<dbReference type="Gene3D" id="3.30.70.270">
    <property type="match status" value="1"/>
</dbReference>
<dbReference type="NCBIfam" id="TIGR00254">
    <property type="entry name" value="GGDEF"/>
    <property type="match status" value="1"/>
</dbReference>
<dbReference type="GO" id="GO:0052621">
    <property type="term" value="F:diguanylate cyclase activity"/>
    <property type="evidence" value="ECO:0007669"/>
    <property type="project" value="UniProtKB-EC"/>
</dbReference>
<dbReference type="SMART" id="SM00267">
    <property type="entry name" value="GGDEF"/>
    <property type="match status" value="1"/>
</dbReference>
<comment type="catalytic activity">
    <reaction evidence="3">
        <text>2 GTP = 3',3'-c-di-GMP + 2 diphosphate</text>
        <dbReference type="Rhea" id="RHEA:24898"/>
        <dbReference type="ChEBI" id="CHEBI:33019"/>
        <dbReference type="ChEBI" id="CHEBI:37565"/>
        <dbReference type="ChEBI" id="CHEBI:58805"/>
        <dbReference type="EC" id="2.7.7.65"/>
    </reaction>
</comment>
<gene>
    <name evidence="6" type="ORF">ADS77_07395</name>
</gene>
<dbReference type="STRING" id="187330.AMS58_13540"/>
<dbReference type="InterPro" id="IPR011990">
    <property type="entry name" value="TPR-like_helical_dom_sf"/>
</dbReference>
<feature type="signal peptide" evidence="4">
    <location>
        <begin position="1"/>
        <end position="22"/>
    </location>
</feature>
<evidence type="ECO:0000259" key="5">
    <source>
        <dbReference type="PROSITE" id="PS50887"/>
    </source>
</evidence>
<dbReference type="InterPro" id="IPR000160">
    <property type="entry name" value="GGDEF_dom"/>
</dbReference>
<dbReference type="SUPFAM" id="SSF48452">
    <property type="entry name" value="TPR-like"/>
    <property type="match status" value="1"/>
</dbReference>
<evidence type="ECO:0000256" key="3">
    <source>
        <dbReference type="ARBA" id="ARBA00034247"/>
    </source>
</evidence>
<dbReference type="Pfam" id="PF00990">
    <property type="entry name" value="GGDEF"/>
    <property type="match status" value="1"/>
</dbReference>
<dbReference type="EMBL" id="LHPH01000007">
    <property type="protein sequence ID" value="KPH63739.1"/>
    <property type="molecule type" value="Genomic_DNA"/>
</dbReference>
<dbReference type="CDD" id="cd01949">
    <property type="entry name" value="GGDEF"/>
    <property type="match status" value="1"/>
</dbReference>
<dbReference type="OrthoDB" id="9813903at2"/>
<name>A0A0N0M0Q7_9GAMM</name>
<dbReference type="Proteomes" id="UP000037848">
    <property type="component" value="Unassembled WGS sequence"/>
</dbReference>
<dbReference type="Gene3D" id="1.25.40.10">
    <property type="entry name" value="Tetratricopeptide repeat domain"/>
    <property type="match status" value="1"/>
</dbReference>